<reference evidence="1" key="1">
    <citation type="submission" date="2021-05" db="EMBL/GenBank/DDBJ databases">
        <authorList>
            <person name="Pan Q."/>
            <person name="Jouanno E."/>
            <person name="Zahm M."/>
            <person name="Klopp C."/>
            <person name="Cabau C."/>
            <person name="Louis A."/>
            <person name="Berthelot C."/>
            <person name="Parey E."/>
            <person name="Roest Crollius H."/>
            <person name="Montfort J."/>
            <person name="Robinson-Rechavi M."/>
            <person name="Bouchez O."/>
            <person name="Lampietro C."/>
            <person name="Lopez Roques C."/>
            <person name="Donnadieu C."/>
            <person name="Postlethwait J."/>
            <person name="Bobe J."/>
            <person name="Dillon D."/>
            <person name="Chandos A."/>
            <person name="von Hippel F."/>
            <person name="Guiguen Y."/>
        </authorList>
    </citation>
    <scope>NUCLEOTIDE SEQUENCE</scope>
    <source>
        <strain evidence="1">YG-Jan2019</strain>
    </source>
</reference>
<name>A0ACC2F6N5_DALPE</name>
<dbReference type="EMBL" id="CM055760">
    <property type="protein sequence ID" value="KAJ7987004.1"/>
    <property type="molecule type" value="Genomic_DNA"/>
</dbReference>
<protein>
    <submittedName>
        <fullName evidence="1">Uncharacterized protein</fullName>
    </submittedName>
</protein>
<accession>A0ACC2F6N5</accession>
<evidence type="ECO:0000313" key="1">
    <source>
        <dbReference type="EMBL" id="KAJ7987004.1"/>
    </source>
</evidence>
<organism evidence="1 2">
    <name type="scientific">Dallia pectoralis</name>
    <name type="common">Alaska blackfish</name>
    <dbReference type="NCBI Taxonomy" id="75939"/>
    <lineage>
        <taxon>Eukaryota</taxon>
        <taxon>Metazoa</taxon>
        <taxon>Chordata</taxon>
        <taxon>Craniata</taxon>
        <taxon>Vertebrata</taxon>
        <taxon>Euteleostomi</taxon>
        <taxon>Actinopterygii</taxon>
        <taxon>Neopterygii</taxon>
        <taxon>Teleostei</taxon>
        <taxon>Protacanthopterygii</taxon>
        <taxon>Esociformes</taxon>
        <taxon>Umbridae</taxon>
        <taxon>Dallia</taxon>
    </lineage>
</organism>
<comment type="caution">
    <text evidence="1">The sequence shown here is derived from an EMBL/GenBank/DDBJ whole genome shotgun (WGS) entry which is preliminary data.</text>
</comment>
<sequence>MCVCVCVCHSKMCVLNNHRDLVFSAVHARPSITVASEEVTVRMVKMCQDVYVPLCCWADFHSEYYMSLWTLKKLRSIGSKVTQRITIQVARVNSSSFHHFP</sequence>
<evidence type="ECO:0000313" key="2">
    <source>
        <dbReference type="Proteomes" id="UP001157502"/>
    </source>
</evidence>
<gene>
    <name evidence="1" type="ORF">DPEC_G00334270</name>
</gene>
<dbReference type="Proteomes" id="UP001157502">
    <property type="component" value="Chromosome 33"/>
</dbReference>
<proteinExistence type="predicted"/>
<keyword evidence="2" id="KW-1185">Reference proteome</keyword>